<keyword evidence="5" id="KW-1185">Reference proteome</keyword>
<dbReference type="EMBL" id="JAUJLE010000183">
    <property type="protein sequence ID" value="KAK0970775.1"/>
    <property type="molecule type" value="Genomic_DNA"/>
</dbReference>
<dbReference type="InterPro" id="IPR044053">
    <property type="entry name" value="AsaB-like"/>
</dbReference>
<reference evidence="4" key="1">
    <citation type="submission" date="2023-06" db="EMBL/GenBank/DDBJ databases">
        <title>Black Yeasts Isolated from many extreme environments.</title>
        <authorList>
            <person name="Coleine C."/>
            <person name="Stajich J.E."/>
            <person name="Selbmann L."/>
        </authorList>
    </citation>
    <scope>NUCLEOTIDE SEQUENCE</scope>
    <source>
        <strain evidence="4">CCFEE 5200</strain>
    </source>
</reference>
<dbReference type="PANTHER" id="PTHR34598:SF3">
    <property type="entry name" value="OXIDOREDUCTASE AN1597"/>
    <property type="match status" value="1"/>
</dbReference>
<gene>
    <name evidence="4" type="ORF">LTR91_015777</name>
</gene>
<comment type="similarity">
    <text evidence="2">Belongs to the asaB hydroxylase/desaturase family.</text>
</comment>
<feature type="region of interest" description="Disordered" evidence="3">
    <location>
        <begin position="317"/>
        <end position="336"/>
    </location>
</feature>
<proteinExistence type="inferred from homology"/>
<dbReference type="AlphaFoldDB" id="A0AAN6K972"/>
<evidence type="ECO:0000313" key="5">
    <source>
        <dbReference type="Proteomes" id="UP001175353"/>
    </source>
</evidence>
<accession>A0AAN6K972</accession>
<organism evidence="4 5">
    <name type="scientific">Friedmanniomyces endolithicus</name>
    <dbReference type="NCBI Taxonomy" id="329885"/>
    <lineage>
        <taxon>Eukaryota</taxon>
        <taxon>Fungi</taxon>
        <taxon>Dikarya</taxon>
        <taxon>Ascomycota</taxon>
        <taxon>Pezizomycotina</taxon>
        <taxon>Dothideomycetes</taxon>
        <taxon>Dothideomycetidae</taxon>
        <taxon>Mycosphaerellales</taxon>
        <taxon>Teratosphaeriaceae</taxon>
        <taxon>Friedmanniomyces</taxon>
    </lineage>
</organism>
<keyword evidence="1" id="KW-0560">Oxidoreductase</keyword>
<dbReference type="PANTHER" id="PTHR34598">
    <property type="entry name" value="BLL6449 PROTEIN"/>
    <property type="match status" value="1"/>
</dbReference>
<dbReference type="GO" id="GO:0016491">
    <property type="term" value="F:oxidoreductase activity"/>
    <property type="evidence" value="ECO:0007669"/>
    <property type="project" value="UniProtKB-KW"/>
</dbReference>
<name>A0AAN6K972_9PEZI</name>
<evidence type="ECO:0000313" key="4">
    <source>
        <dbReference type="EMBL" id="KAK0970775.1"/>
    </source>
</evidence>
<evidence type="ECO:0000256" key="1">
    <source>
        <dbReference type="ARBA" id="ARBA00023002"/>
    </source>
</evidence>
<protein>
    <submittedName>
        <fullName evidence="4">Uncharacterized protein</fullName>
    </submittedName>
</protein>
<evidence type="ECO:0000256" key="3">
    <source>
        <dbReference type="SAM" id="MobiDB-lite"/>
    </source>
</evidence>
<dbReference type="Proteomes" id="UP001175353">
    <property type="component" value="Unassembled WGS sequence"/>
</dbReference>
<sequence>MDPVRQDAALRGTFTVPIDDEVQSDPWTREYYAPPWPEKTVKVSFPLLSFRETVFGSQNEAIDNASAQRFLHDNGFTAIKHRSALHSHPSGTSIFQDQHAMDTIYCPEIALLVQRLTGCKKAFTVTHRVRGVSASTNAPNVAKPLRIPHNDTTPLGTRQAIRYSRHDLRDAAEEAGILAVEQALYESTHGVKAVDKESQAFEELYNFPVPGPRYATYTVWRPLKLVTRDPLVMVPRREIETDPDLVLWRYDNRVPGPDGDWLRQLEMVKIGKETVALRGPLDGDQVIEAAGPTWRYLPDQQPDEVLVVQLSDTASLGPDATVGGGTAHASPDLGDAGYGDAHESVEVRVIAIW</sequence>
<evidence type="ECO:0000256" key="2">
    <source>
        <dbReference type="ARBA" id="ARBA00023604"/>
    </source>
</evidence>
<comment type="caution">
    <text evidence="4">The sequence shown here is derived from an EMBL/GenBank/DDBJ whole genome shotgun (WGS) entry which is preliminary data.</text>
</comment>